<dbReference type="Gene3D" id="3.30.930.10">
    <property type="entry name" value="Bira Bifunctional Protein, Domain 2"/>
    <property type="match status" value="1"/>
</dbReference>
<dbReference type="GO" id="GO:0004077">
    <property type="term" value="F:biotin--[biotin carboxyl-carrier protein] ligase activity"/>
    <property type="evidence" value="ECO:0007669"/>
    <property type="project" value="UniProtKB-EC"/>
</dbReference>
<dbReference type="InterPro" id="IPR045864">
    <property type="entry name" value="aa-tRNA-synth_II/BPL/LPL"/>
</dbReference>
<dbReference type="SUPFAM" id="SSF55681">
    <property type="entry name" value="Class II aaRS and biotin synthetases"/>
    <property type="match status" value="1"/>
</dbReference>
<evidence type="ECO:0000313" key="5">
    <source>
        <dbReference type="EMBL" id="MSR92341.1"/>
    </source>
</evidence>
<dbReference type="PANTHER" id="PTHR12835:SF5">
    <property type="entry name" value="BIOTIN--PROTEIN LIGASE"/>
    <property type="match status" value="1"/>
</dbReference>
<dbReference type="EC" id="6.3.4.15" evidence="3"/>
<evidence type="ECO:0000256" key="1">
    <source>
        <dbReference type="ARBA" id="ARBA00022598"/>
    </source>
</evidence>
<keyword evidence="2" id="KW-0092">Biotin</keyword>
<evidence type="ECO:0000256" key="3">
    <source>
        <dbReference type="ARBA" id="ARBA00024227"/>
    </source>
</evidence>
<dbReference type="PANTHER" id="PTHR12835">
    <property type="entry name" value="BIOTIN PROTEIN LIGASE"/>
    <property type="match status" value="1"/>
</dbReference>
<organism evidence="5 6">
    <name type="scientific">Inconstantimicrobium porci</name>
    <dbReference type="NCBI Taxonomy" id="2652291"/>
    <lineage>
        <taxon>Bacteria</taxon>
        <taxon>Bacillati</taxon>
        <taxon>Bacillota</taxon>
        <taxon>Clostridia</taxon>
        <taxon>Eubacteriales</taxon>
        <taxon>Clostridiaceae</taxon>
        <taxon>Inconstantimicrobium</taxon>
    </lineage>
</organism>
<dbReference type="CDD" id="cd16442">
    <property type="entry name" value="BPL"/>
    <property type="match status" value="1"/>
</dbReference>
<dbReference type="GO" id="GO:0016740">
    <property type="term" value="F:transferase activity"/>
    <property type="evidence" value="ECO:0007669"/>
    <property type="project" value="UniProtKB-ARBA"/>
</dbReference>
<dbReference type="Pfam" id="PF03099">
    <property type="entry name" value="BPL_LplA_LipB"/>
    <property type="match status" value="1"/>
</dbReference>
<feature type="domain" description="BPL/LPL catalytic" evidence="4">
    <location>
        <begin position="15"/>
        <end position="207"/>
    </location>
</feature>
<dbReference type="Gene3D" id="2.30.30.100">
    <property type="match status" value="1"/>
</dbReference>
<dbReference type="InterPro" id="IPR004143">
    <property type="entry name" value="BPL_LPL_catalytic"/>
</dbReference>
<gene>
    <name evidence="5" type="ORF">FYJ33_13300</name>
</gene>
<dbReference type="AlphaFoldDB" id="A0A7X2T226"/>
<evidence type="ECO:0000256" key="2">
    <source>
        <dbReference type="ARBA" id="ARBA00023267"/>
    </source>
</evidence>
<evidence type="ECO:0000259" key="4">
    <source>
        <dbReference type="PROSITE" id="PS51733"/>
    </source>
</evidence>
<proteinExistence type="predicted"/>
<dbReference type="GO" id="GO:0009249">
    <property type="term" value="P:protein lipoylation"/>
    <property type="evidence" value="ECO:0007669"/>
    <property type="project" value="UniProtKB-ARBA"/>
</dbReference>
<dbReference type="RefSeq" id="WP_154532238.1">
    <property type="nucleotide sequence ID" value="NZ_JAQXTV010000244.1"/>
</dbReference>
<dbReference type="InterPro" id="IPR004408">
    <property type="entry name" value="Biotin_CoA_COase_ligase"/>
</dbReference>
<sequence length="279" mass="31816">MSKNTSKHSDTLEPSNFQKFLKTLYLGRDYRYYNVIDSTNKEVKRLISKGHNIKNGSVFICETQTNGYGKFNRKWHSPEKSGLWFTIVLNIEDADIDITKITLLTGASVCQSLRSFNIDSYIKWPNDIYINNKKIGGILTERMWCSQERSYLIIGIGLNINSTEDSFPKELKDYATSISIETGKNFCRAEILCSILSCFENFLDDLKRSANYDKILELNRKYSNILGKKIKILNPDGSTYETEALALSDNGSLVIRDNLGKRKELISGEVSIRCSYNAC</sequence>
<dbReference type="Pfam" id="PF02237">
    <property type="entry name" value="BPL_C"/>
    <property type="match status" value="1"/>
</dbReference>
<dbReference type="PROSITE" id="PS51733">
    <property type="entry name" value="BPL_LPL_CATALYTIC"/>
    <property type="match status" value="1"/>
</dbReference>
<keyword evidence="6" id="KW-1185">Reference proteome</keyword>
<dbReference type="Proteomes" id="UP000460287">
    <property type="component" value="Unassembled WGS sequence"/>
</dbReference>
<dbReference type="EMBL" id="VULX01000028">
    <property type="protein sequence ID" value="MSR92341.1"/>
    <property type="molecule type" value="Genomic_DNA"/>
</dbReference>
<keyword evidence="1 5" id="KW-0436">Ligase</keyword>
<dbReference type="GO" id="GO:0005737">
    <property type="term" value="C:cytoplasm"/>
    <property type="evidence" value="ECO:0007669"/>
    <property type="project" value="TreeGrafter"/>
</dbReference>
<evidence type="ECO:0000313" key="6">
    <source>
        <dbReference type="Proteomes" id="UP000460287"/>
    </source>
</evidence>
<dbReference type="NCBIfam" id="TIGR00121">
    <property type="entry name" value="birA_ligase"/>
    <property type="match status" value="1"/>
</dbReference>
<protein>
    <recommendedName>
        <fullName evidence="3">biotin--[biotin carboxyl-carrier protein] ligase</fullName>
        <ecNumber evidence="3">6.3.4.15</ecNumber>
    </recommendedName>
</protein>
<comment type="caution">
    <text evidence="5">The sequence shown here is derived from an EMBL/GenBank/DDBJ whole genome shotgun (WGS) entry which is preliminary data.</text>
</comment>
<name>A0A7X2T226_9CLOT</name>
<dbReference type="InterPro" id="IPR003142">
    <property type="entry name" value="BPL_C"/>
</dbReference>
<reference evidence="5 6" key="1">
    <citation type="submission" date="2019-08" db="EMBL/GenBank/DDBJ databases">
        <title>In-depth cultivation of the pig gut microbiome towards novel bacterial diversity and tailored functional studies.</title>
        <authorList>
            <person name="Wylensek D."/>
            <person name="Hitch T.C.A."/>
            <person name="Clavel T."/>
        </authorList>
    </citation>
    <scope>NUCLEOTIDE SEQUENCE [LARGE SCALE GENOMIC DNA]</scope>
    <source>
        <strain evidence="5 6">WCA-383-APC-5B</strain>
    </source>
</reference>
<accession>A0A7X2T226</accession>